<reference evidence="2 3" key="1">
    <citation type="journal article" date="2014" name="ISME J.">
        <title>Ecophysiology of Thioploca ingrica as revealed by the complete genome sequence supplemented with proteomic evidence.</title>
        <authorList>
            <person name="Kojima H."/>
            <person name="Ogura Y."/>
            <person name="Yamamoto N."/>
            <person name="Togashi T."/>
            <person name="Mori H."/>
            <person name="Watanabe T."/>
            <person name="Nemoto F."/>
            <person name="Kurokawa K."/>
            <person name="Hayashi T."/>
            <person name="Fukui M."/>
        </authorList>
    </citation>
    <scope>NUCLEOTIDE SEQUENCE [LARGE SCALE GENOMIC DNA]</scope>
</reference>
<dbReference type="KEGG" id="tig:THII_0211"/>
<evidence type="ECO:0000313" key="3">
    <source>
        <dbReference type="Proteomes" id="UP000031623"/>
    </source>
</evidence>
<dbReference type="HOGENOM" id="CLU_023081_1_0_6"/>
<proteinExistence type="predicted"/>
<dbReference type="Pfam" id="PF02754">
    <property type="entry name" value="CCG"/>
    <property type="match status" value="2"/>
</dbReference>
<dbReference type="STRING" id="40754.THII_0211"/>
<dbReference type="Proteomes" id="UP000031623">
    <property type="component" value="Chromosome"/>
</dbReference>
<dbReference type="PANTHER" id="PTHR30296">
    <property type="entry name" value="UNCHARACTERIZED PROTEIN YKGE"/>
    <property type="match status" value="1"/>
</dbReference>
<dbReference type="PANTHER" id="PTHR30296:SF0">
    <property type="entry name" value="LACTATE UTILIZATION PROTEIN A"/>
    <property type="match status" value="1"/>
</dbReference>
<dbReference type="AlphaFoldDB" id="A0A090AAJ5"/>
<dbReference type="OrthoDB" id="9811557at2"/>
<gene>
    <name evidence="2" type="ORF">THII_0211</name>
</gene>
<keyword evidence="3" id="KW-1185">Reference proteome</keyword>
<feature type="domain" description="Cysteine-rich" evidence="1">
    <location>
        <begin position="12"/>
        <end position="92"/>
    </location>
</feature>
<organism evidence="2 3">
    <name type="scientific">Thioploca ingrica</name>
    <dbReference type="NCBI Taxonomy" id="40754"/>
    <lineage>
        <taxon>Bacteria</taxon>
        <taxon>Pseudomonadati</taxon>
        <taxon>Pseudomonadota</taxon>
        <taxon>Gammaproteobacteria</taxon>
        <taxon>Thiotrichales</taxon>
        <taxon>Thiotrichaceae</taxon>
        <taxon>Thioploca</taxon>
    </lineage>
</organism>
<feature type="domain" description="Cysteine-rich" evidence="1">
    <location>
        <begin position="140"/>
        <end position="224"/>
    </location>
</feature>
<dbReference type="GO" id="GO:0016491">
    <property type="term" value="F:oxidoreductase activity"/>
    <property type="evidence" value="ECO:0007669"/>
    <property type="project" value="UniProtKB-ARBA"/>
</dbReference>
<sequence length="255" mass="28024">MSSNTTDFPQIGLFITCLVDLFRPNVGFAALELLERCGCHVKVPIKQTCCGQIAYNNGDINNSRLLAKQLINEFDSCDYIVAPSGSCIGMLKRHYPELFTHEPDWQAKAQNFADRCYELVSFLTQVQGMTQVNTRFEQRVTYHDSCSGLRELGIQMQPRQLLNSVSGLTLIEMKATQECCGFGGTFCVKYSPISARLLADKVAHIQATGAQVVLAGDMGCLLNIAGYLKRLASSIKVYHVAEVLAGRANISAIGE</sequence>
<protein>
    <submittedName>
        <fullName evidence="2">Fe-S oxidoreductase</fullName>
    </submittedName>
</protein>
<dbReference type="GO" id="GO:0005829">
    <property type="term" value="C:cytosol"/>
    <property type="evidence" value="ECO:0007669"/>
    <property type="project" value="TreeGrafter"/>
</dbReference>
<dbReference type="InterPro" id="IPR004017">
    <property type="entry name" value="Cys_rich_dom"/>
</dbReference>
<name>A0A090AAJ5_9GAMM</name>
<evidence type="ECO:0000313" key="2">
    <source>
        <dbReference type="EMBL" id="BAP54508.1"/>
    </source>
</evidence>
<evidence type="ECO:0000259" key="1">
    <source>
        <dbReference type="Pfam" id="PF02754"/>
    </source>
</evidence>
<accession>A0A090AAJ5</accession>
<dbReference type="EMBL" id="AP014633">
    <property type="protein sequence ID" value="BAP54508.1"/>
    <property type="molecule type" value="Genomic_DNA"/>
</dbReference>